<proteinExistence type="predicted"/>
<evidence type="ECO:0000256" key="6">
    <source>
        <dbReference type="SAM" id="MobiDB-lite"/>
    </source>
</evidence>
<dbReference type="Gene3D" id="1.10.510.10">
    <property type="entry name" value="Transferase(Phosphotransferase) domain 1"/>
    <property type="match status" value="1"/>
</dbReference>
<dbReference type="PROSITE" id="PS50011">
    <property type="entry name" value="PROTEIN_KINASE_DOM"/>
    <property type="match status" value="1"/>
</dbReference>
<keyword evidence="9" id="KW-1185">Reference proteome</keyword>
<keyword evidence="4 5" id="KW-0067">ATP-binding</keyword>
<evidence type="ECO:0000256" key="4">
    <source>
        <dbReference type="ARBA" id="ARBA00022840"/>
    </source>
</evidence>
<gene>
    <name evidence="8" type="ORF">CK510_00250</name>
</gene>
<organism evidence="8 9">
    <name type="scientific">Brunnivagina elsteri CCALA 953</name>
    <dbReference type="NCBI Taxonomy" id="987040"/>
    <lineage>
        <taxon>Bacteria</taxon>
        <taxon>Bacillati</taxon>
        <taxon>Cyanobacteriota</taxon>
        <taxon>Cyanophyceae</taxon>
        <taxon>Nostocales</taxon>
        <taxon>Calotrichaceae</taxon>
        <taxon>Brunnivagina</taxon>
    </lineage>
</organism>
<feature type="compositionally biased region" description="Basic and acidic residues" evidence="6">
    <location>
        <begin position="571"/>
        <end position="580"/>
    </location>
</feature>
<keyword evidence="3 8" id="KW-0418">Kinase</keyword>
<dbReference type="Proteomes" id="UP000218238">
    <property type="component" value="Unassembled WGS sequence"/>
</dbReference>
<dbReference type="SUPFAM" id="SSF56112">
    <property type="entry name" value="Protein kinase-like (PK-like)"/>
    <property type="match status" value="1"/>
</dbReference>
<dbReference type="CDD" id="cd14014">
    <property type="entry name" value="STKc_PknB_like"/>
    <property type="match status" value="1"/>
</dbReference>
<dbReference type="GO" id="GO:0005524">
    <property type="term" value="F:ATP binding"/>
    <property type="evidence" value="ECO:0007669"/>
    <property type="project" value="UniProtKB-UniRule"/>
</dbReference>
<dbReference type="Gene3D" id="3.30.200.20">
    <property type="entry name" value="Phosphorylase Kinase, domain 1"/>
    <property type="match status" value="1"/>
</dbReference>
<dbReference type="EMBL" id="NTFS01000001">
    <property type="protein sequence ID" value="PAX60775.1"/>
    <property type="molecule type" value="Genomic_DNA"/>
</dbReference>
<evidence type="ECO:0000313" key="9">
    <source>
        <dbReference type="Proteomes" id="UP000218238"/>
    </source>
</evidence>
<dbReference type="PANTHER" id="PTHR43289">
    <property type="entry name" value="MITOGEN-ACTIVATED PROTEIN KINASE KINASE KINASE 20-RELATED"/>
    <property type="match status" value="1"/>
</dbReference>
<sequence>MVAAGTTLQGGKYTLDREIGRGGFGITFKANHHFLHQVVVIKTLNEKLRQHADFAKFERQFQDEARRLATCVHPNIVRVSDFFIEDGLPYMVMEYIPGETLGEAYVMAGIPLTEATAIHYIRQIGAALEVVHKNGLLHRDIKPDNIILRRGTQEVVLIDFGIAREFNGGVRQTHTGMVSEGYSPIEQYLSQAPRTPATDIYGLAATLYTLLTGQLPMPALLRDREKMPSPRELQPHLSAAVNQAIMRGMAVDARFRPTTVAEWLKLLPSPLTVAAPQPIRTNAVQTIDLSTQEPPKVEAAVAATHIGNHIGSRVKNKPPSALPKGTNVKAIASKILTPKVFIATGISMLAAAAGFSAIRAGSNSVTKAPSPAVVEQPSNIIPTPFAGASTVPETTSSPTKETTTSEANNSANKSSTTSRVESSTTPTSPRRKRRRVDSDENSTNNSSRKNRTYQRNSENSDNSDTKLRNSNNNDSNNSNGNEETPKNSNSTTRRNSSDDSSGSSSNTPKTPASPSLVDRLRGVRDSRTTPVEKKKSSETSRPANSVVVPTEPSSNSSKRSGSDVVVPTQEVQERSSVDSN</sequence>
<keyword evidence="1" id="KW-0808">Transferase</keyword>
<evidence type="ECO:0000313" key="8">
    <source>
        <dbReference type="EMBL" id="PAX60775.1"/>
    </source>
</evidence>
<protein>
    <submittedName>
        <fullName evidence="8">Serine/threonine protein kinase</fullName>
    </submittedName>
</protein>
<reference evidence="8 9" key="1">
    <citation type="submission" date="2017-08" db="EMBL/GenBank/DDBJ databases">
        <title>Draft genome sequence of filamentous cyanobacterium Calothrix elsteri CCALA 953.</title>
        <authorList>
            <person name="Gagunashvili A.N."/>
            <person name="Elster J."/>
            <person name="Andresson O.S."/>
        </authorList>
    </citation>
    <scope>NUCLEOTIDE SEQUENCE [LARGE SCALE GENOMIC DNA]</scope>
    <source>
        <strain evidence="8 9">CCALA 953</strain>
    </source>
</reference>
<comment type="caution">
    <text evidence="8">The sequence shown here is derived from an EMBL/GenBank/DDBJ whole genome shotgun (WGS) entry which is preliminary data.</text>
</comment>
<feature type="compositionally biased region" description="Low complexity" evidence="6">
    <location>
        <begin position="469"/>
        <end position="510"/>
    </location>
</feature>
<feature type="region of interest" description="Disordered" evidence="6">
    <location>
        <begin position="375"/>
        <end position="580"/>
    </location>
</feature>
<name>A0A2A2TQS2_9CYAN</name>
<feature type="compositionally biased region" description="Basic and acidic residues" evidence="6">
    <location>
        <begin position="518"/>
        <end position="538"/>
    </location>
</feature>
<dbReference type="InterPro" id="IPR000719">
    <property type="entry name" value="Prot_kinase_dom"/>
</dbReference>
<dbReference type="PROSITE" id="PS00107">
    <property type="entry name" value="PROTEIN_KINASE_ATP"/>
    <property type="match status" value="1"/>
</dbReference>
<evidence type="ECO:0000256" key="2">
    <source>
        <dbReference type="ARBA" id="ARBA00022741"/>
    </source>
</evidence>
<feature type="compositionally biased region" description="Low complexity" evidence="6">
    <location>
        <begin position="389"/>
        <end position="428"/>
    </location>
</feature>
<keyword evidence="8" id="KW-0723">Serine/threonine-protein kinase</keyword>
<dbReference type="PANTHER" id="PTHR43289:SF34">
    <property type="entry name" value="SERINE_THREONINE-PROTEIN KINASE YBDM-RELATED"/>
    <property type="match status" value="1"/>
</dbReference>
<keyword evidence="2 5" id="KW-0547">Nucleotide-binding</keyword>
<dbReference type="AlphaFoldDB" id="A0A2A2TQS2"/>
<dbReference type="RefSeq" id="WP_095719754.1">
    <property type="nucleotide sequence ID" value="NZ_NTFS01000001.1"/>
</dbReference>
<evidence type="ECO:0000256" key="1">
    <source>
        <dbReference type="ARBA" id="ARBA00022679"/>
    </source>
</evidence>
<feature type="binding site" evidence="5">
    <location>
        <position position="42"/>
    </location>
    <ligand>
        <name>ATP</name>
        <dbReference type="ChEBI" id="CHEBI:30616"/>
    </ligand>
</feature>
<dbReference type="InterPro" id="IPR011009">
    <property type="entry name" value="Kinase-like_dom_sf"/>
</dbReference>
<evidence type="ECO:0000256" key="5">
    <source>
        <dbReference type="PROSITE-ProRule" id="PRU10141"/>
    </source>
</evidence>
<dbReference type="InterPro" id="IPR008271">
    <property type="entry name" value="Ser/Thr_kinase_AS"/>
</dbReference>
<feature type="domain" description="Protein kinase" evidence="7">
    <location>
        <begin position="13"/>
        <end position="272"/>
    </location>
</feature>
<dbReference type="GO" id="GO:0004674">
    <property type="term" value="F:protein serine/threonine kinase activity"/>
    <property type="evidence" value="ECO:0007669"/>
    <property type="project" value="UniProtKB-KW"/>
</dbReference>
<dbReference type="InterPro" id="IPR017441">
    <property type="entry name" value="Protein_kinase_ATP_BS"/>
</dbReference>
<evidence type="ECO:0000256" key="3">
    <source>
        <dbReference type="ARBA" id="ARBA00022777"/>
    </source>
</evidence>
<dbReference type="Pfam" id="PF00069">
    <property type="entry name" value="Pkinase"/>
    <property type="match status" value="1"/>
</dbReference>
<dbReference type="SMART" id="SM00220">
    <property type="entry name" value="S_TKc"/>
    <property type="match status" value="1"/>
</dbReference>
<dbReference type="OrthoDB" id="581647at2"/>
<feature type="compositionally biased region" description="Polar residues" evidence="6">
    <location>
        <begin position="453"/>
        <end position="462"/>
    </location>
</feature>
<evidence type="ECO:0000259" key="7">
    <source>
        <dbReference type="PROSITE" id="PS50011"/>
    </source>
</evidence>
<accession>A0A2A2TQS2</accession>
<dbReference type="PROSITE" id="PS00108">
    <property type="entry name" value="PROTEIN_KINASE_ST"/>
    <property type="match status" value="1"/>
</dbReference>